<organism evidence="1 2">
    <name type="scientific">Diphasiastrum complanatum</name>
    <name type="common">Issler's clubmoss</name>
    <name type="synonym">Lycopodium complanatum</name>
    <dbReference type="NCBI Taxonomy" id="34168"/>
    <lineage>
        <taxon>Eukaryota</taxon>
        <taxon>Viridiplantae</taxon>
        <taxon>Streptophyta</taxon>
        <taxon>Embryophyta</taxon>
        <taxon>Tracheophyta</taxon>
        <taxon>Lycopodiopsida</taxon>
        <taxon>Lycopodiales</taxon>
        <taxon>Lycopodiaceae</taxon>
        <taxon>Lycopodioideae</taxon>
        <taxon>Diphasiastrum</taxon>
    </lineage>
</organism>
<proteinExistence type="predicted"/>
<name>A0ACC2BK79_DIPCM</name>
<reference evidence="2" key="1">
    <citation type="journal article" date="2024" name="Proc. Natl. Acad. Sci. U.S.A.">
        <title>Extraordinary preservation of gene collinearity over three hundred million years revealed in homosporous lycophytes.</title>
        <authorList>
            <person name="Li C."/>
            <person name="Wickell D."/>
            <person name="Kuo L.Y."/>
            <person name="Chen X."/>
            <person name="Nie B."/>
            <person name="Liao X."/>
            <person name="Peng D."/>
            <person name="Ji J."/>
            <person name="Jenkins J."/>
            <person name="Williams M."/>
            <person name="Shu S."/>
            <person name="Plott C."/>
            <person name="Barry K."/>
            <person name="Rajasekar S."/>
            <person name="Grimwood J."/>
            <person name="Han X."/>
            <person name="Sun S."/>
            <person name="Hou Z."/>
            <person name="He W."/>
            <person name="Dai G."/>
            <person name="Sun C."/>
            <person name="Schmutz J."/>
            <person name="Leebens-Mack J.H."/>
            <person name="Li F.W."/>
            <person name="Wang L."/>
        </authorList>
    </citation>
    <scope>NUCLEOTIDE SEQUENCE [LARGE SCALE GENOMIC DNA]</scope>
    <source>
        <strain evidence="2">cv. PW_Plant_1</strain>
    </source>
</reference>
<evidence type="ECO:0000313" key="2">
    <source>
        <dbReference type="Proteomes" id="UP001162992"/>
    </source>
</evidence>
<dbReference type="Proteomes" id="UP001162992">
    <property type="component" value="Chromosome 15"/>
</dbReference>
<accession>A0ACC2BK79</accession>
<dbReference type="EMBL" id="CM055106">
    <property type="protein sequence ID" value="KAJ7530193.1"/>
    <property type="molecule type" value="Genomic_DNA"/>
</dbReference>
<keyword evidence="2" id="KW-1185">Reference proteome</keyword>
<sequence length="264" mass="28258">MAMAMAMASESVHAGASEASPVSSRQRDGDGLHQYYIAVDRQQFKMETLVDLLEVLGRRPGLPLVICCSTRDSLDAVYATVSACQQFSLNFLHSDIGEKARATTCDEFRHAIAEWNEILEDGRMPAHEGQSRKPSHLLVITDACLPSQAVGEQCLSARVLINYDLPSKKEVYLRRIAAILSSPVTVGSSPQMLGRVSGAGLTGHSSPAFSTVTSGGGNHGSGGILINIIVGGEVGILKNIEEGCGIVIDEMPIHVFANFHFLHS</sequence>
<protein>
    <submittedName>
        <fullName evidence="1">Uncharacterized protein</fullName>
    </submittedName>
</protein>
<evidence type="ECO:0000313" key="1">
    <source>
        <dbReference type="EMBL" id="KAJ7530193.1"/>
    </source>
</evidence>
<comment type="caution">
    <text evidence="1">The sequence shown here is derived from an EMBL/GenBank/DDBJ whole genome shotgun (WGS) entry which is preliminary data.</text>
</comment>
<gene>
    <name evidence="1" type="ORF">O6H91_15G084300</name>
</gene>